<organism evidence="1 2">
    <name type="scientific">Palleniella muris</name>
    <dbReference type="NCBI Taxonomy" id="3038145"/>
    <lineage>
        <taxon>Bacteria</taxon>
        <taxon>Pseudomonadati</taxon>
        <taxon>Bacteroidota</taxon>
        <taxon>Bacteroidia</taxon>
        <taxon>Bacteroidales</taxon>
        <taxon>Prevotellaceae</taxon>
        <taxon>Palleniella</taxon>
    </lineage>
</organism>
<comment type="caution">
    <text evidence="1">The sequence shown here is derived from an EMBL/GenBank/DDBJ whole genome shotgun (WGS) entry which is preliminary data.</text>
</comment>
<reference evidence="1" key="1">
    <citation type="submission" date="2019-04" db="EMBL/GenBank/DDBJ databases">
        <title>Microbes associate with the intestines of laboratory mice.</title>
        <authorList>
            <person name="Navarre W."/>
            <person name="Wong E."/>
            <person name="Huang K."/>
            <person name="Tropini C."/>
            <person name="Ng K."/>
            <person name="Yu B."/>
        </authorList>
    </citation>
    <scope>NUCLEOTIDE SEQUENCE</scope>
    <source>
        <strain evidence="1">NM73_A23</strain>
    </source>
</reference>
<dbReference type="Proteomes" id="UP000308886">
    <property type="component" value="Unassembled WGS sequence"/>
</dbReference>
<keyword evidence="2" id="KW-1185">Reference proteome</keyword>
<protein>
    <submittedName>
        <fullName evidence="1">Uncharacterized protein</fullName>
    </submittedName>
</protein>
<accession>A0AC61QPS2</accession>
<evidence type="ECO:0000313" key="2">
    <source>
        <dbReference type="Proteomes" id="UP000308886"/>
    </source>
</evidence>
<gene>
    <name evidence="1" type="ORF">E5358_08995</name>
</gene>
<evidence type="ECO:0000313" key="1">
    <source>
        <dbReference type="EMBL" id="TGX81862.1"/>
    </source>
</evidence>
<proteinExistence type="predicted"/>
<sequence>MAEKKTATVTTKAAATKVAKAAPVKKACTAKKTCATKTVKTVDMAVENIGFRAGDVYQTLASEAQPMTVAQIAKAANISETEVLMGAGWLMKEGKVAAEADKLVLA</sequence>
<dbReference type="EMBL" id="SRZC01000013">
    <property type="protein sequence ID" value="TGX81862.1"/>
    <property type="molecule type" value="Genomic_DNA"/>
</dbReference>
<name>A0AC61QPS2_9BACT</name>